<name>A0A9N9GGX8_9GLOM</name>
<organism evidence="1 2">
    <name type="scientific">Ambispora leptoticha</name>
    <dbReference type="NCBI Taxonomy" id="144679"/>
    <lineage>
        <taxon>Eukaryota</taxon>
        <taxon>Fungi</taxon>
        <taxon>Fungi incertae sedis</taxon>
        <taxon>Mucoromycota</taxon>
        <taxon>Glomeromycotina</taxon>
        <taxon>Glomeromycetes</taxon>
        <taxon>Archaeosporales</taxon>
        <taxon>Ambisporaceae</taxon>
        <taxon>Ambispora</taxon>
    </lineage>
</organism>
<sequence length="45" mass="5248">FFVLPNKHPDLKIPTVHNSTFHNSDVQNPEWHKIPAVQVPEVLNY</sequence>
<dbReference type="EMBL" id="CAJVPS010004272">
    <property type="protein sequence ID" value="CAG8601586.1"/>
    <property type="molecule type" value="Genomic_DNA"/>
</dbReference>
<comment type="caution">
    <text evidence="1">The sequence shown here is derived from an EMBL/GenBank/DDBJ whole genome shotgun (WGS) entry which is preliminary data.</text>
</comment>
<dbReference type="Proteomes" id="UP000789508">
    <property type="component" value="Unassembled WGS sequence"/>
</dbReference>
<gene>
    <name evidence="1" type="ORF">ALEPTO_LOCUS8171</name>
</gene>
<evidence type="ECO:0000313" key="2">
    <source>
        <dbReference type="Proteomes" id="UP000789508"/>
    </source>
</evidence>
<protein>
    <submittedName>
        <fullName evidence="1">2287_t:CDS:1</fullName>
    </submittedName>
</protein>
<accession>A0A9N9GGX8</accession>
<keyword evidence="2" id="KW-1185">Reference proteome</keyword>
<feature type="non-terminal residue" evidence="1">
    <location>
        <position position="1"/>
    </location>
</feature>
<reference evidence="1" key="1">
    <citation type="submission" date="2021-06" db="EMBL/GenBank/DDBJ databases">
        <authorList>
            <person name="Kallberg Y."/>
            <person name="Tangrot J."/>
            <person name="Rosling A."/>
        </authorList>
    </citation>
    <scope>NUCLEOTIDE SEQUENCE</scope>
    <source>
        <strain evidence="1">FL130A</strain>
    </source>
</reference>
<dbReference type="AlphaFoldDB" id="A0A9N9GGX8"/>
<proteinExistence type="predicted"/>
<evidence type="ECO:0000313" key="1">
    <source>
        <dbReference type="EMBL" id="CAG8601586.1"/>
    </source>
</evidence>